<dbReference type="EMBL" id="BARS01051786">
    <property type="protein sequence ID" value="GAG48705.1"/>
    <property type="molecule type" value="Genomic_DNA"/>
</dbReference>
<reference evidence="1" key="1">
    <citation type="journal article" date="2014" name="Front. Microbiol.">
        <title>High frequency of phylogenetically diverse reductive dehalogenase-homologous genes in deep subseafloor sedimentary metagenomes.</title>
        <authorList>
            <person name="Kawai M."/>
            <person name="Futagami T."/>
            <person name="Toyoda A."/>
            <person name="Takaki Y."/>
            <person name="Nishi S."/>
            <person name="Hori S."/>
            <person name="Arai W."/>
            <person name="Tsubouchi T."/>
            <person name="Morono Y."/>
            <person name="Uchiyama I."/>
            <person name="Ito T."/>
            <person name="Fujiyama A."/>
            <person name="Inagaki F."/>
            <person name="Takami H."/>
        </authorList>
    </citation>
    <scope>NUCLEOTIDE SEQUENCE</scope>
    <source>
        <strain evidence="1">Expedition CK06-06</strain>
    </source>
</reference>
<comment type="caution">
    <text evidence="1">The sequence shown here is derived from an EMBL/GenBank/DDBJ whole genome shotgun (WGS) entry which is preliminary data.</text>
</comment>
<accession>X0XZ91</accession>
<gene>
    <name evidence="1" type="ORF">S01H1_77080</name>
</gene>
<name>X0XZ91_9ZZZZ</name>
<evidence type="ECO:0000313" key="1">
    <source>
        <dbReference type="EMBL" id="GAG48705.1"/>
    </source>
</evidence>
<protein>
    <submittedName>
        <fullName evidence="1">Uncharacterized protein</fullName>
    </submittedName>
</protein>
<feature type="non-terminal residue" evidence="1">
    <location>
        <position position="1"/>
    </location>
</feature>
<dbReference type="AlphaFoldDB" id="X0XZ91"/>
<organism evidence="1">
    <name type="scientific">marine sediment metagenome</name>
    <dbReference type="NCBI Taxonomy" id="412755"/>
    <lineage>
        <taxon>unclassified sequences</taxon>
        <taxon>metagenomes</taxon>
        <taxon>ecological metagenomes</taxon>
    </lineage>
</organism>
<proteinExistence type="predicted"/>
<sequence length="48" mass="6053">TYTLKQFKFKDFEIVKEQTFNNVYWDSLKEFIQDFFNFEYVRINLSEV</sequence>